<organism evidence="1 2">
    <name type="scientific">Rotaria socialis</name>
    <dbReference type="NCBI Taxonomy" id="392032"/>
    <lineage>
        <taxon>Eukaryota</taxon>
        <taxon>Metazoa</taxon>
        <taxon>Spiralia</taxon>
        <taxon>Gnathifera</taxon>
        <taxon>Rotifera</taxon>
        <taxon>Eurotatoria</taxon>
        <taxon>Bdelloidea</taxon>
        <taxon>Philodinida</taxon>
        <taxon>Philodinidae</taxon>
        <taxon>Rotaria</taxon>
    </lineage>
</organism>
<protein>
    <submittedName>
        <fullName evidence="1">Uncharacterized protein</fullName>
    </submittedName>
</protein>
<dbReference type="Proteomes" id="UP000663848">
    <property type="component" value="Unassembled WGS sequence"/>
</dbReference>
<sequence>GMHLANQNQIKNPLDDELLCHDQSRMNVKCLTNEYSIQLDSDTIKYLTTKKKSPLSISNDDDIEMRMR</sequence>
<dbReference type="EMBL" id="CAJOBR010087252">
    <property type="protein sequence ID" value="CAF5134728.1"/>
    <property type="molecule type" value="Genomic_DNA"/>
</dbReference>
<evidence type="ECO:0000313" key="2">
    <source>
        <dbReference type="Proteomes" id="UP000663848"/>
    </source>
</evidence>
<comment type="caution">
    <text evidence="1">The sequence shown here is derived from an EMBL/GenBank/DDBJ whole genome shotgun (WGS) entry which is preliminary data.</text>
</comment>
<name>A0A822FTD6_9BILA</name>
<feature type="non-terminal residue" evidence="1">
    <location>
        <position position="1"/>
    </location>
</feature>
<accession>A0A822FTD6</accession>
<proteinExistence type="predicted"/>
<reference evidence="1" key="1">
    <citation type="submission" date="2021-02" db="EMBL/GenBank/DDBJ databases">
        <authorList>
            <person name="Nowell W R."/>
        </authorList>
    </citation>
    <scope>NUCLEOTIDE SEQUENCE</scope>
</reference>
<gene>
    <name evidence="1" type="ORF">QYT958_LOCUS47148</name>
</gene>
<evidence type="ECO:0000313" key="1">
    <source>
        <dbReference type="EMBL" id="CAF5134728.1"/>
    </source>
</evidence>
<dbReference type="AlphaFoldDB" id="A0A822FTD6"/>